<evidence type="ECO:0000313" key="2">
    <source>
        <dbReference type="Proteomes" id="UP001054945"/>
    </source>
</evidence>
<evidence type="ECO:0000313" key="1">
    <source>
        <dbReference type="EMBL" id="GIY70613.1"/>
    </source>
</evidence>
<accession>A0AAV4VKK2</accession>
<name>A0AAV4VKK2_CAEEX</name>
<protein>
    <submittedName>
        <fullName evidence="1">Uncharacterized protein</fullName>
    </submittedName>
</protein>
<dbReference type="EMBL" id="BPLR01014697">
    <property type="protein sequence ID" value="GIY70613.1"/>
    <property type="molecule type" value="Genomic_DNA"/>
</dbReference>
<sequence>MKWKAKLLDGLQGILVDYEDKCKCASAMKAPLFPWKPREMLSQLLLLANIFSFSPTLEGGRRWKIGLLFRRCPKCLYPAAF</sequence>
<keyword evidence="2" id="KW-1185">Reference proteome</keyword>
<comment type="caution">
    <text evidence="1">The sequence shown here is derived from an EMBL/GenBank/DDBJ whole genome shotgun (WGS) entry which is preliminary data.</text>
</comment>
<dbReference type="AlphaFoldDB" id="A0AAV4VKK2"/>
<gene>
    <name evidence="1" type="ORF">CEXT_447571</name>
</gene>
<dbReference type="Proteomes" id="UP001054945">
    <property type="component" value="Unassembled WGS sequence"/>
</dbReference>
<organism evidence="1 2">
    <name type="scientific">Caerostris extrusa</name>
    <name type="common">Bark spider</name>
    <name type="synonym">Caerostris bankana</name>
    <dbReference type="NCBI Taxonomy" id="172846"/>
    <lineage>
        <taxon>Eukaryota</taxon>
        <taxon>Metazoa</taxon>
        <taxon>Ecdysozoa</taxon>
        <taxon>Arthropoda</taxon>
        <taxon>Chelicerata</taxon>
        <taxon>Arachnida</taxon>
        <taxon>Araneae</taxon>
        <taxon>Araneomorphae</taxon>
        <taxon>Entelegynae</taxon>
        <taxon>Araneoidea</taxon>
        <taxon>Araneidae</taxon>
        <taxon>Caerostris</taxon>
    </lineage>
</organism>
<reference evidence="1 2" key="1">
    <citation type="submission" date="2021-06" db="EMBL/GenBank/DDBJ databases">
        <title>Caerostris extrusa draft genome.</title>
        <authorList>
            <person name="Kono N."/>
            <person name="Arakawa K."/>
        </authorList>
    </citation>
    <scope>NUCLEOTIDE SEQUENCE [LARGE SCALE GENOMIC DNA]</scope>
</reference>
<proteinExistence type="predicted"/>